<proteinExistence type="predicted"/>
<dbReference type="InterPro" id="IPR012349">
    <property type="entry name" value="Split_barrel_FMN-bd"/>
</dbReference>
<feature type="domain" description="General stress protein FMN-binding split barrel" evidence="1">
    <location>
        <begin position="15"/>
        <end position="162"/>
    </location>
</feature>
<keyword evidence="3" id="KW-1185">Reference proteome</keyword>
<evidence type="ECO:0000259" key="1">
    <source>
        <dbReference type="Pfam" id="PF16242"/>
    </source>
</evidence>
<dbReference type="PATRIC" id="fig|394096.3.peg.3341"/>
<reference evidence="2 3" key="1">
    <citation type="submission" date="2014-04" db="EMBL/GenBank/DDBJ databases">
        <title>Genome assembly of Hyalangium minutum DSM 14724.</title>
        <authorList>
            <person name="Sharma G."/>
            <person name="Subramanian S."/>
        </authorList>
    </citation>
    <scope>NUCLEOTIDE SEQUENCE [LARGE SCALE GENOMIC DNA]</scope>
    <source>
        <strain evidence="2 3">DSM 14724</strain>
    </source>
</reference>
<dbReference type="OrthoDB" id="1432662at2"/>
<accession>A0A085WK50</accession>
<comment type="caution">
    <text evidence="2">The sequence shown here is derived from an EMBL/GenBank/DDBJ whole genome shotgun (WGS) entry which is preliminary data.</text>
</comment>
<dbReference type="InterPro" id="IPR038725">
    <property type="entry name" value="YdaG_split_barrel_FMN-bd"/>
</dbReference>
<dbReference type="Pfam" id="PF16242">
    <property type="entry name" value="Pyrid_ox_like"/>
    <property type="match status" value="1"/>
</dbReference>
<sequence>MAKKKAEKKDGSQKDAITHLGELIHGIKVAMMTTVESDGSLRSRPMWTHDRDFDGELWFFTREHSAKVGEVEHDHHVNLSYAEPGKDHFVSVSGRCRLVLDKEKARELWNPSLKAWFPDGLEDPELALLCVKVEKAEYWDTADSRMVQLIGFVKSVLTGEPYKPGENEKVQLGSEDAGLNVH</sequence>
<dbReference type="EMBL" id="JMCB01000006">
    <property type="protein sequence ID" value="KFE68063.1"/>
    <property type="molecule type" value="Genomic_DNA"/>
</dbReference>
<evidence type="ECO:0000313" key="3">
    <source>
        <dbReference type="Proteomes" id="UP000028725"/>
    </source>
</evidence>
<evidence type="ECO:0000313" key="2">
    <source>
        <dbReference type="EMBL" id="KFE68063.1"/>
    </source>
</evidence>
<name>A0A085WK50_9BACT</name>
<dbReference type="RefSeq" id="WP_044188515.1">
    <property type="nucleotide sequence ID" value="NZ_JMCB01000006.1"/>
</dbReference>
<dbReference type="STRING" id="394096.DB31_7300"/>
<dbReference type="AlphaFoldDB" id="A0A085WK50"/>
<dbReference type="InterPro" id="IPR052917">
    <property type="entry name" value="Stress-Dev_Protein"/>
</dbReference>
<dbReference type="PANTHER" id="PTHR34818:SF1">
    <property type="entry name" value="PROTEIN BLI-3"/>
    <property type="match status" value="1"/>
</dbReference>
<gene>
    <name evidence="2" type="ORF">DB31_7300</name>
</gene>
<dbReference type="SUPFAM" id="SSF50475">
    <property type="entry name" value="FMN-binding split barrel"/>
    <property type="match status" value="1"/>
</dbReference>
<dbReference type="Gene3D" id="2.30.110.10">
    <property type="entry name" value="Electron Transport, Fmn-binding Protein, Chain A"/>
    <property type="match status" value="1"/>
</dbReference>
<organism evidence="2 3">
    <name type="scientific">Hyalangium minutum</name>
    <dbReference type="NCBI Taxonomy" id="394096"/>
    <lineage>
        <taxon>Bacteria</taxon>
        <taxon>Pseudomonadati</taxon>
        <taxon>Myxococcota</taxon>
        <taxon>Myxococcia</taxon>
        <taxon>Myxococcales</taxon>
        <taxon>Cystobacterineae</taxon>
        <taxon>Archangiaceae</taxon>
        <taxon>Hyalangium</taxon>
    </lineage>
</organism>
<protein>
    <submittedName>
        <fullName evidence="2">General stress protein</fullName>
    </submittedName>
</protein>
<dbReference type="Proteomes" id="UP000028725">
    <property type="component" value="Unassembled WGS sequence"/>
</dbReference>
<dbReference type="PANTHER" id="PTHR34818">
    <property type="entry name" value="PROTEIN BLI-3"/>
    <property type="match status" value="1"/>
</dbReference>